<dbReference type="CDD" id="cd18432">
    <property type="entry name" value="BRCT_PAXIP1_rpt6_like"/>
    <property type="match status" value="1"/>
</dbReference>
<keyword evidence="3" id="KW-0539">Nucleus</keyword>
<keyword evidence="6" id="KW-1185">Reference proteome</keyword>
<dbReference type="Pfam" id="PF16589">
    <property type="entry name" value="BRCT_2"/>
    <property type="match status" value="1"/>
</dbReference>
<evidence type="ECO:0000313" key="6">
    <source>
        <dbReference type="Proteomes" id="UP000594263"/>
    </source>
</evidence>
<dbReference type="SMART" id="SM00292">
    <property type="entry name" value="BRCT"/>
    <property type="match status" value="2"/>
</dbReference>
<reference evidence="5" key="1">
    <citation type="submission" date="2021-01" db="UniProtKB">
        <authorList>
            <consortium name="EnsemblPlants"/>
        </authorList>
    </citation>
    <scope>IDENTIFICATION</scope>
</reference>
<evidence type="ECO:0000259" key="4">
    <source>
        <dbReference type="PROSITE" id="PS50172"/>
    </source>
</evidence>
<dbReference type="InterPro" id="IPR036420">
    <property type="entry name" value="BRCT_dom_sf"/>
</dbReference>
<evidence type="ECO:0000313" key="5">
    <source>
        <dbReference type="EnsemblPlants" id="Kaladp0076s0239.1.v1.1"/>
    </source>
</evidence>
<comment type="subcellular location">
    <subcellularLocation>
        <location evidence="1">Nucleus</location>
    </subcellularLocation>
</comment>
<dbReference type="PROSITE" id="PS50172">
    <property type="entry name" value="BRCT"/>
    <property type="match status" value="1"/>
</dbReference>
<dbReference type="OMA" id="MIVECAG"/>
<accession>A0A7N1A3W4</accession>
<dbReference type="Gene3D" id="3.40.50.10190">
    <property type="entry name" value="BRCT domain"/>
    <property type="match status" value="2"/>
</dbReference>
<dbReference type="PANTHER" id="PTHR23196">
    <property type="entry name" value="PAX TRANSCRIPTION ACTIVATION DOMAIN INTERACTING PROTEIN"/>
    <property type="match status" value="1"/>
</dbReference>
<name>A0A7N1A3W4_KALFE</name>
<dbReference type="EnsemblPlants" id="Kaladp0076s0239.1.v1.1">
    <property type="protein sequence ID" value="Kaladp0076s0239.1.v1.1"/>
    <property type="gene ID" value="Kaladp0076s0239.v1.1"/>
</dbReference>
<sequence>MNEVRILFSNHLDDDALRHQKKILARLGASLAFSISDATHFVADSFLRTRNMLEAMALGKPVVTHLWLESCNQTSCLIDEKAYILRDAKKERELGFSMPDSLVRASQKPLLQNQKVIITPNSKPSKDIVANLVKAVHGEVVENFDLSSLKVDEYPGSVLILSCQEDYVFCQSYLNEGVAVHSSELLLSGIVTQRLDYARHRLFEDHVRTAVSQEIKISKRL</sequence>
<dbReference type="InterPro" id="IPR001357">
    <property type="entry name" value="BRCT_dom"/>
</dbReference>
<dbReference type="Pfam" id="PF16770">
    <property type="entry name" value="RTT107_BRCT_5"/>
    <property type="match status" value="1"/>
</dbReference>
<organism evidence="5 6">
    <name type="scientific">Kalanchoe fedtschenkoi</name>
    <name type="common">Lavender scallops</name>
    <name type="synonym">South American air plant</name>
    <dbReference type="NCBI Taxonomy" id="63787"/>
    <lineage>
        <taxon>Eukaryota</taxon>
        <taxon>Viridiplantae</taxon>
        <taxon>Streptophyta</taxon>
        <taxon>Embryophyta</taxon>
        <taxon>Tracheophyta</taxon>
        <taxon>Spermatophyta</taxon>
        <taxon>Magnoliopsida</taxon>
        <taxon>eudicotyledons</taxon>
        <taxon>Gunneridae</taxon>
        <taxon>Pentapetalae</taxon>
        <taxon>Saxifragales</taxon>
        <taxon>Crassulaceae</taxon>
        <taxon>Kalanchoe</taxon>
    </lineage>
</organism>
<dbReference type="GO" id="GO:0005634">
    <property type="term" value="C:nucleus"/>
    <property type="evidence" value="ECO:0007669"/>
    <property type="project" value="UniProtKB-SubCell"/>
</dbReference>
<dbReference type="Gramene" id="Kaladp0076s0239.1.v1.1">
    <property type="protein sequence ID" value="Kaladp0076s0239.1.v1.1"/>
    <property type="gene ID" value="Kaladp0076s0239.v1.1"/>
</dbReference>
<dbReference type="Proteomes" id="UP000594263">
    <property type="component" value="Unplaced"/>
</dbReference>
<proteinExistence type="predicted"/>
<protein>
    <recommendedName>
        <fullName evidence="4">BRCT domain-containing protein</fullName>
    </recommendedName>
</protein>
<evidence type="ECO:0000256" key="2">
    <source>
        <dbReference type="ARBA" id="ARBA00022763"/>
    </source>
</evidence>
<evidence type="ECO:0000256" key="3">
    <source>
        <dbReference type="ARBA" id="ARBA00023242"/>
    </source>
</evidence>
<dbReference type="SUPFAM" id="SSF52113">
    <property type="entry name" value="BRCT domain"/>
    <property type="match status" value="1"/>
</dbReference>
<dbReference type="InterPro" id="IPR051579">
    <property type="entry name" value="DDR_Transcriptional_Reg"/>
</dbReference>
<keyword evidence="2" id="KW-0227">DNA damage</keyword>
<dbReference type="PANTHER" id="PTHR23196:SF1">
    <property type="entry name" value="PAX-INTERACTING PROTEIN 1"/>
    <property type="match status" value="1"/>
</dbReference>
<dbReference type="AlphaFoldDB" id="A0A7N1A3W4"/>
<feature type="domain" description="BRCT" evidence="4">
    <location>
        <begin position="1"/>
        <end position="85"/>
    </location>
</feature>
<dbReference type="GO" id="GO:0006974">
    <property type="term" value="P:DNA damage response"/>
    <property type="evidence" value="ECO:0007669"/>
    <property type="project" value="UniProtKB-KW"/>
</dbReference>
<evidence type="ECO:0000256" key="1">
    <source>
        <dbReference type="ARBA" id="ARBA00004123"/>
    </source>
</evidence>
<dbReference type="CDD" id="cd17744">
    <property type="entry name" value="BRCT_MDC1_rpt1"/>
    <property type="match status" value="1"/>
</dbReference>